<feature type="transmembrane region" description="Helical" evidence="3">
    <location>
        <begin position="248"/>
        <end position="268"/>
    </location>
</feature>
<evidence type="ECO:0000313" key="6">
    <source>
        <dbReference type="Proteomes" id="UP000186058"/>
    </source>
</evidence>
<feature type="domain" description="Acyltransferase 3" evidence="4">
    <location>
        <begin position="12"/>
        <end position="339"/>
    </location>
</feature>
<name>A0ABX3EGK6_9BACL</name>
<feature type="transmembrane region" description="Helical" evidence="3">
    <location>
        <begin position="72"/>
        <end position="100"/>
    </location>
</feature>
<dbReference type="PANTHER" id="PTHR37312">
    <property type="entry name" value="MEMBRANE-BOUND ACYLTRANSFERASE YKRP-RELATED"/>
    <property type="match status" value="1"/>
</dbReference>
<feature type="transmembrane region" description="Helical" evidence="3">
    <location>
        <begin position="154"/>
        <end position="171"/>
    </location>
</feature>
<keyword evidence="3" id="KW-1133">Transmembrane helix</keyword>
<feature type="transmembrane region" description="Helical" evidence="3">
    <location>
        <begin position="598"/>
        <end position="621"/>
    </location>
</feature>
<feature type="transmembrane region" description="Helical" evidence="3">
    <location>
        <begin position="177"/>
        <end position="198"/>
    </location>
</feature>
<feature type="transmembrane region" description="Helical" evidence="3">
    <location>
        <begin position="12"/>
        <end position="28"/>
    </location>
</feature>
<keyword evidence="6" id="KW-1185">Reference proteome</keyword>
<protein>
    <recommendedName>
        <fullName evidence="4">Acyltransferase 3 domain-containing protein</fullName>
    </recommendedName>
</protein>
<dbReference type="Proteomes" id="UP000186058">
    <property type="component" value="Unassembled WGS sequence"/>
</dbReference>
<proteinExistence type="inferred from homology"/>
<feature type="transmembrane region" description="Helical" evidence="3">
    <location>
        <begin position="280"/>
        <end position="305"/>
    </location>
</feature>
<dbReference type="PANTHER" id="PTHR37312:SF1">
    <property type="entry name" value="MEMBRANE-BOUND ACYLTRANSFERASE YKRP-RELATED"/>
    <property type="match status" value="1"/>
</dbReference>
<evidence type="ECO:0000256" key="3">
    <source>
        <dbReference type="SAM" id="Phobius"/>
    </source>
</evidence>
<evidence type="ECO:0000259" key="4">
    <source>
        <dbReference type="Pfam" id="PF01757"/>
    </source>
</evidence>
<feature type="transmembrane region" description="Helical" evidence="3">
    <location>
        <begin position="533"/>
        <end position="551"/>
    </location>
</feature>
<keyword evidence="3" id="KW-0812">Transmembrane</keyword>
<accession>A0ABX3EGK6</accession>
<feature type="transmembrane region" description="Helical" evidence="3">
    <location>
        <begin position="719"/>
        <end position="740"/>
    </location>
</feature>
<feature type="transmembrane region" description="Helical" evidence="3">
    <location>
        <begin position="503"/>
        <end position="521"/>
    </location>
</feature>
<dbReference type="InterPro" id="IPR002656">
    <property type="entry name" value="Acyl_transf_3_dom"/>
</dbReference>
<comment type="similarity">
    <text evidence="2">Belongs to the acyltransferase 3 family.</text>
</comment>
<dbReference type="InterPro" id="IPR052734">
    <property type="entry name" value="Nod_factor_acetyltransferase"/>
</dbReference>
<keyword evidence="3" id="KW-0472">Membrane</keyword>
<feature type="transmembrane region" description="Helical" evidence="3">
    <location>
        <begin position="475"/>
        <end position="496"/>
    </location>
</feature>
<comment type="subcellular location">
    <subcellularLocation>
        <location evidence="1">Membrane</location>
    </subcellularLocation>
</comment>
<feature type="transmembrane region" description="Helical" evidence="3">
    <location>
        <begin position="642"/>
        <end position="663"/>
    </location>
</feature>
<organism evidence="5 6">
    <name type="scientific">Paenibacillus helianthi</name>
    <dbReference type="NCBI Taxonomy" id="1349432"/>
    <lineage>
        <taxon>Bacteria</taxon>
        <taxon>Bacillati</taxon>
        <taxon>Bacillota</taxon>
        <taxon>Bacilli</taxon>
        <taxon>Bacillales</taxon>
        <taxon>Paenibacillaceae</taxon>
        <taxon>Paenibacillus</taxon>
    </lineage>
</organism>
<sequence>MGIHLEANKRIDWIDIFKGLIILFVVIGHENGFLVKYVYLFHMPAFFFISGFTSNLDKQGFYAFTRDRFLRLIIPVCCINILFFLFRWIMNLLGFGLLFYNEPMNTEGFIQSIYNFFAFNIGSDLAGVSWFFIVLFLCSVLQKALYDIFRKRKTAVLITSLILFIIGYWYVRHNIVFQRTLFDLVLIAQFYFMCGLLLSKSKFKTTQMKINSDILICALVMLLYPLYYFANIKWGGTDYPSRSFGNPIINVISAFIGISITIIISYLIRNINILKRVFTTLGEITLTIALFHFLAFRICFGFLYMLNIVERSQVQQLIPSKNPNYEPVLLVFTIIFCLFTNAVLQKNSILSTLILGKRTNFQKQISLVLDYCFKPIIKLGEKMKSVIYDKISDFILLIKQKPILVIFMLVIVGYKITYFMRPWINVNDELITLISSQKGIGSIYESIANITLGQGRAYFFGNVIAMLMFAIKNTFVFRILSLLILLSNIYSFVLLCKEIRKSNVLSWMVCFAYFVCLTFSWEPTIPNAYTSFYGLSITILFLSLRSFYLYLENKQRKHLIFSTLAYVICLFTYELFILFAPLYLLIVLSREKGLKKSILKVLPIVISTAAYLIFYLVWRTLFGAGYEGATVDIASFSIRDCIYAIVVLSLSAIPGLLFFSAKYRYILFTLYGDQQFDNRYLNMIAQVFTLENIILGILSFYVFYKLLKDSNETLPLKKMIALLCVTAAYVFLPSTLLSVTPLYQNAVKTSTFVTVTASYISLFAFILFFCLLISWILPRISSQKNQRVVLLIGSSMVALACMFSNFQSDTITKHQNYLKQRLSFINSFIKSDAFRNIEDGAIVYSPSIFKSEMSLAIHDSFWDEYTKIQLGKTVHFTKELPNSSINIPVYYLKETELDSRNERYIVFGKLNKSVELADFTSNEVLMLYSGKQKQHIIEGKMNGGGDKSVKLNNQNAISVNDIFQFNVQVQDAFTNDKLPGTLIFDLKGEAMNLNSIGLVTGQYESYELYKSKVGSTLATGAEQTGWYAPESNGSGSWMGKEASVKLLAGQSGTLVINGYMTNYIESNEIAVLIDGVEIDRQIVREGNFTFNVKVPFDKVIKVTLKAARTMIPAKLNINNDTRELSVLINSIEIK</sequence>
<comment type="caution">
    <text evidence="5">The sequence shown here is derived from an EMBL/GenBank/DDBJ whole genome shotgun (WGS) entry which is preliminary data.</text>
</comment>
<feature type="transmembrane region" description="Helical" evidence="3">
    <location>
        <begin position="34"/>
        <end position="52"/>
    </location>
</feature>
<evidence type="ECO:0000313" key="5">
    <source>
        <dbReference type="EMBL" id="OKP81749.1"/>
    </source>
</evidence>
<reference evidence="5 6" key="1">
    <citation type="submission" date="2016-03" db="EMBL/GenBank/DDBJ databases">
        <authorList>
            <person name="Sant'Anna F.H."/>
            <person name="Ambrosini A."/>
            <person name="Souza R."/>
            <person name="Bach E."/>
            <person name="Fernandes G."/>
            <person name="Balsanelli E."/>
            <person name="Baura V.A."/>
            <person name="Souza E.M."/>
            <person name="Passaglia L."/>
        </authorList>
    </citation>
    <scope>NUCLEOTIDE SEQUENCE [LARGE SCALE GENOMIC DNA]</scope>
    <source>
        <strain evidence="5 6">P26E</strain>
    </source>
</reference>
<gene>
    <name evidence="5" type="ORF">A3844_25550</name>
</gene>
<dbReference type="Pfam" id="PF01757">
    <property type="entry name" value="Acyl_transf_3"/>
    <property type="match status" value="1"/>
</dbReference>
<dbReference type="EMBL" id="LVWI01000074">
    <property type="protein sequence ID" value="OKP81749.1"/>
    <property type="molecule type" value="Genomic_DNA"/>
</dbReference>
<feature type="transmembrane region" description="Helical" evidence="3">
    <location>
        <begin position="752"/>
        <end position="776"/>
    </location>
</feature>
<feature type="transmembrane region" description="Helical" evidence="3">
    <location>
        <begin position="788"/>
        <end position="806"/>
    </location>
</feature>
<evidence type="ECO:0000256" key="1">
    <source>
        <dbReference type="ARBA" id="ARBA00004370"/>
    </source>
</evidence>
<feature type="transmembrane region" description="Helical" evidence="3">
    <location>
        <begin position="403"/>
        <end position="420"/>
    </location>
</feature>
<feature type="transmembrane region" description="Helical" evidence="3">
    <location>
        <begin position="210"/>
        <end position="228"/>
    </location>
</feature>
<feature type="transmembrane region" description="Helical" evidence="3">
    <location>
        <begin position="563"/>
        <end position="586"/>
    </location>
</feature>
<feature type="transmembrane region" description="Helical" evidence="3">
    <location>
        <begin position="325"/>
        <end position="344"/>
    </location>
</feature>
<feature type="transmembrane region" description="Helical" evidence="3">
    <location>
        <begin position="112"/>
        <end position="142"/>
    </location>
</feature>
<feature type="transmembrane region" description="Helical" evidence="3">
    <location>
        <begin position="683"/>
        <end position="707"/>
    </location>
</feature>
<evidence type="ECO:0000256" key="2">
    <source>
        <dbReference type="ARBA" id="ARBA00007400"/>
    </source>
</evidence>